<evidence type="ECO:0000256" key="2">
    <source>
        <dbReference type="ARBA" id="ARBA00006084"/>
    </source>
</evidence>
<comment type="subcellular location">
    <subcellularLocation>
        <location evidence="1">Cytoplasm</location>
        <location evidence="1">Cytoskeleton</location>
    </subcellularLocation>
</comment>
<dbReference type="Gene3D" id="1.25.40.190">
    <property type="entry name" value="Actin-related protein 2/3 complex subunit 5"/>
    <property type="match status" value="1"/>
</dbReference>
<dbReference type="VEuPathDB" id="FungiDB:TRICI_005029"/>
<dbReference type="EMBL" id="SWFS01000385">
    <property type="protein sequence ID" value="KAA8907210.1"/>
    <property type="molecule type" value="Genomic_DNA"/>
</dbReference>
<keyword evidence="3" id="KW-0963">Cytoplasm</keyword>
<dbReference type="InterPro" id="IPR006789">
    <property type="entry name" value="ARPC5"/>
</dbReference>
<proteinExistence type="inferred from homology"/>
<gene>
    <name evidence="8" type="ORF">TRICI_005029</name>
</gene>
<dbReference type="Pfam" id="PF04699">
    <property type="entry name" value="P16-Arc"/>
    <property type="match status" value="1"/>
</dbReference>
<dbReference type="InterPro" id="IPR036743">
    <property type="entry name" value="ARPC5_sf"/>
</dbReference>
<evidence type="ECO:0000256" key="3">
    <source>
        <dbReference type="ARBA" id="ARBA00022490"/>
    </source>
</evidence>
<evidence type="ECO:0000256" key="4">
    <source>
        <dbReference type="ARBA" id="ARBA00023212"/>
    </source>
</evidence>
<sequence>MSSVDFRRIDIDRLNPDNALTQEELVPPQAPVSAQDVAAKGQEARQLLSRGDYGGALKAVLDNPPYGGDEEAKTLNLKNFIEVVTAVKSSDITPIVEQLSPDNQNVLIKYLYKGMDSPLGQSHGNGGVLLSWFEKTVDITGQGSIIRYIADRRRV</sequence>
<evidence type="ECO:0000256" key="5">
    <source>
        <dbReference type="ARBA" id="ARBA00040214"/>
    </source>
</evidence>
<dbReference type="GO" id="GO:0034314">
    <property type="term" value="P:Arp2/3 complex-mediated actin nucleation"/>
    <property type="evidence" value="ECO:0007669"/>
    <property type="project" value="InterPro"/>
</dbReference>
<name>A0A642UWV5_9ASCO</name>
<dbReference type="SUPFAM" id="SSF69103">
    <property type="entry name" value="Arp2/3 complex 16 kDa subunit ARPC5"/>
    <property type="match status" value="1"/>
</dbReference>
<dbReference type="AlphaFoldDB" id="A0A642UWV5"/>
<dbReference type="OrthoDB" id="195498at2759"/>
<dbReference type="GO" id="GO:0044396">
    <property type="term" value="P:actin cortical patch organization"/>
    <property type="evidence" value="ECO:0007669"/>
    <property type="project" value="UniProtKB-ARBA"/>
</dbReference>
<keyword evidence="4 7" id="KW-0206">Cytoskeleton</keyword>
<reference evidence="8" key="1">
    <citation type="journal article" date="2019" name="G3 (Bethesda)">
        <title>Genome Assemblies of Two Rare Opportunistic Yeast Pathogens: Diutina rugosa (syn. Candida rugosa) and Trichomonascus ciferrii (syn. Candida ciferrii).</title>
        <authorList>
            <person name="Mixao V."/>
            <person name="Saus E."/>
            <person name="Hansen A.P."/>
            <person name="Lass-Florl C."/>
            <person name="Gabaldon T."/>
        </authorList>
    </citation>
    <scope>NUCLEOTIDE SEQUENCE</scope>
    <source>
        <strain evidence="8">CBS 4856</strain>
    </source>
</reference>
<organism evidence="8 9">
    <name type="scientific">Trichomonascus ciferrii</name>
    <dbReference type="NCBI Taxonomy" id="44093"/>
    <lineage>
        <taxon>Eukaryota</taxon>
        <taxon>Fungi</taxon>
        <taxon>Dikarya</taxon>
        <taxon>Ascomycota</taxon>
        <taxon>Saccharomycotina</taxon>
        <taxon>Dipodascomycetes</taxon>
        <taxon>Dipodascales</taxon>
        <taxon>Trichomonascaceae</taxon>
        <taxon>Trichomonascus</taxon>
        <taxon>Trichomonascus ciferrii complex</taxon>
    </lineage>
</organism>
<dbReference type="Proteomes" id="UP000761534">
    <property type="component" value="Unassembled WGS sequence"/>
</dbReference>
<evidence type="ECO:0000256" key="7">
    <source>
        <dbReference type="RuleBase" id="RU004301"/>
    </source>
</evidence>
<keyword evidence="9" id="KW-1185">Reference proteome</keyword>
<comment type="function">
    <text evidence="7">Functions as component of the Arp2/3 complex which is involved in regulation of actin polymerization and together with an activating nucleation-promoting factor (NPF) mediates the formation of branched actin networks. Arp2/3 complex plays a critical role in the control of cell morphogenesis via the modulation of cell polarity development.</text>
</comment>
<comment type="function">
    <text evidence="6">Functions as a component of the Arp2/3 complex which is involved in regulation of actin polymerization and together with an activating nucleation-promoting factor (NPF) mediates the formation of branched actin networks.</text>
</comment>
<accession>A0A642UWV5</accession>
<dbReference type="PIRSF" id="PIRSF039096">
    <property type="entry name" value="p16-ARC"/>
    <property type="match status" value="1"/>
</dbReference>
<evidence type="ECO:0000256" key="1">
    <source>
        <dbReference type="ARBA" id="ARBA00004245"/>
    </source>
</evidence>
<evidence type="ECO:0000313" key="9">
    <source>
        <dbReference type="Proteomes" id="UP000761534"/>
    </source>
</evidence>
<comment type="caution">
    <text evidence="8">The sequence shown here is derived from an EMBL/GenBank/DDBJ whole genome shotgun (WGS) entry which is preliminary data.</text>
</comment>
<dbReference type="GO" id="GO:0030833">
    <property type="term" value="P:regulation of actin filament polymerization"/>
    <property type="evidence" value="ECO:0007669"/>
    <property type="project" value="InterPro"/>
</dbReference>
<dbReference type="PANTHER" id="PTHR12644">
    <property type="entry name" value="ARP2/3 COMPLEX 16 KD SUBUNIT P16-ARC"/>
    <property type="match status" value="1"/>
</dbReference>
<dbReference type="FunFam" id="1.25.40.190:FF:000003">
    <property type="entry name" value="Actin-related protein 2/3 complex subunit 5"/>
    <property type="match status" value="1"/>
</dbReference>
<evidence type="ECO:0000313" key="8">
    <source>
        <dbReference type="EMBL" id="KAA8907210.1"/>
    </source>
</evidence>
<evidence type="ECO:0000256" key="6">
    <source>
        <dbReference type="ARBA" id="ARBA00060329"/>
    </source>
</evidence>
<comment type="similarity">
    <text evidence="2 7">Belongs to the ARPC5 family.</text>
</comment>
<protein>
    <recommendedName>
        <fullName evidence="5 7">Actin-related protein 2/3 complex subunit 5</fullName>
    </recommendedName>
</protein>
<dbReference type="GO" id="GO:0005885">
    <property type="term" value="C:Arp2/3 protein complex"/>
    <property type="evidence" value="ECO:0007669"/>
    <property type="project" value="InterPro"/>
</dbReference>